<dbReference type="Proteomes" id="UP000323386">
    <property type="component" value="Unassembled WGS sequence"/>
</dbReference>
<sequence length="698" mass="73848">MVDLTPLSLIASRLRCHIHEIGHRRAAGSPASAPTTEPGWPPPRPDRTVGPRSDDVDDDRDERTSTTFCSLLAVGVAASASARSPTIQLASQPASYPVSHDLFSIFRSPCLPASPPIAGRRAACLRFGSAPERSASPSLAARPFASASPFPLPASVADVDAPAPAPSPLRPCRSVPSWSTVDTVAGGAAGRAAGRRRRLRRPVAIAFEGHRDRVTLGLNIALTYLTTQSHCRQRHLALTPQPASQSSAFALLWHAIDGDVAPSMTCPPQSAAAPGPHRSLRIGPPVESSVAQMDNHRSDSWPPSARPRWDCLAIERHRASSPPAHGRRLAYQLGRVQRAIARTAWGPTCHEAAHLPPRPAPNPVVAASTRDGHHPAFGPEPSSTRPALSGPPLSAATPPLLGNSATCHPRRRCAILASSAPPMLARCHSESTFGPDGSVEHAIAPTADMTTTTTTTTRSAARWHRRARGAGASVGTRRHPPPQARGRSRKSASCALALPQILVEGGQHTASASIFRSPSTPARTDHRGGARRMAAAALPCLDAKPRLSLSIIIQRRHAARGDAHDGLTADVQTLHPRHWHHLSLSLPSLLLPLGSLQLALCRCLRSSTSKGGCTDLPQYAVGAKAQGKTAIGSTSDGARDRRRQQARLARAGGRSGRKRAGRDSLSVRHLSSSRDLPARFPCLLLADSACLLLSKEPG</sequence>
<organism evidence="2 3">
    <name type="scientific">Pseudozyma flocculosa</name>
    <dbReference type="NCBI Taxonomy" id="84751"/>
    <lineage>
        <taxon>Eukaryota</taxon>
        <taxon>Fungi</taxon>
        <taxon>Dikarya</taxon>
        <taxon>Basidiomycota</taxon>
        <taxon>Ustilaginomycotina</taxon>
        <taxon>Ustilaginomycetes</taxon>
        <taxon>Ustilaginales</taxon>
        <taxon>Ustilaginaceae</taxon>
        <taxon>Pseudozyma</taxon>
    </lineage>
</organism>
<protein>
    <submittedName>
        <fullName evidence="2">Uncharacterized protein</fullName>
    </submittedName>
</protein>
<name>A0A5C3FC50_9BASI</name>
<dbReference type="EMBL" id="OOIP01000035">
    <property type="protein sequence ID" value="SPO42024.1"/>
    <property type="molecule type" value="Genomic_DNA"/>
</dbReference>
<feature type="compositionally biased region" description="Low complexity" evidence="1">
    <location>
        <begin position="450"/>
        <end position="460"/>
    </location>
</feature>
<feature type="region of interest" description="Disordered" evidence="1">
    <location>
        <begin position="367"/>
        <end position="404"/>
    </location>
</feature>
<feature type="compositionally biased region" description="Basic residues" evidence="1">
    <location>
        <begin position="476"/>
        <end position="490"/>
    </location>
</feature>
<dbReference type="AlphaFoldDB" id="A0A5C3FC50"/>
<accession>A0A5C3FC50</accession>
<gene>
    <name evidence="2" type="ORF">PSFLO_07507</name>
</gene>
<feature type="region of interest" description="Disordered" evidence="1">
    <location>
        <begin position="627"/>
        <end position="668"/>
    </location>
</feature>
<evidence type="ECO:0000313" key="2">
    <source>
        <dbReference type="EMBL" id="SPO42024.1"/>
    </source>
</evidence>
<reference evidence="2 3" key="1">
    <citation type="submission" date="2018-03" db="EMBL/GenBank/DDBJ databases">
        <authorList>
            <person name="Guldener U."/>
        </authorList>
    </citation>
    <scope>NUCLEOTIDE SEQUENCE [LARGE SCALE GENOMIC DNA]</scope>
    <source>
        <strain evidence="2 3">DAOM196992</strain>
    </source>
</reference>
<evidence type="ECO:0000256" key="1">
    <source>
        <dbReference type="SAM" id="MobiDB-lite"/>
    </source>
</evidence>
<keyword evidence="3" id="KW-1185">Reference proteome</keyword>
<feature type="compositionally biased region" description="Basic and acidic residues" evidence="1">
    <location>
        <begin position="44"/>
        <end position="54"/>
    </location>
</feature>
<proteinExistence type="predicted"/>
<evidence type="ECO:0000313" key="3">
    <source>
        <dbReference type="Proteomes" id="UP000323386"/>
    </source>
</evidence>
<feature type="region of interest" description="Disordered" evidence="1">
    <location>
        <begin position="24"/>
        <end position="63"/>
    </location>
</feature>
<feature type="region of interest" description="Disordered" evidence="1">
    <location>
        <begin position="450"/>
        <end position="490"/>
    </location>
</feature>